<dbReference type="OrthoDB" id="9815735at2"/>
<keyword evidence="1" id="KW-0614">Plasmid</keyword>
<dbReference type="AlphaFoldDB" id="A0A4P7LML8"/>
<gene>
    <name evidence="1" type="ORF">E0W60_33990</name>
</gene>
<proteinExistence type="predicted"/>
<dbReference type="KEGG" id="cox:E0W60_33990"/>
<accession>A0A4P7LML8</accession>
<dbReference type="Proteomes" id="UP000295294">
    <property type="component" value="Plasmid unnamed2"/>
</dbReference>
<evidence type="ECO:0000313" key="1">
    <source>
        <dbReference type="EMBL" id="QBY56069.1"/>
    </source>
</evidence>
<name>A0A4P7LML8_9BURK</name>
<protein>
    <submittedName>
        <fullName evidence="1">Uncharacterized protein</fullName>
    </submittedName>
</protein>
<reference evidence="1 2" key="1">
    <citation type="submission" date="2019-03" db="EMBL/GenBank/DDBJ databases">
        <title>Efficiently degradation of phenoxyalkanoic acid herbicides by Cupriavidus oxalaticus strain X32.</title>
        <authorList>
            <person name="Sheng X."/>
        </authorList>
    </citation>
    <scope>NUCLEOTIDE SEQUENCE [LARGE SCALE GENOMIC DNA]</scope>
    <source>
        <strain evidence="1 2">X32</strain>
        <plasmid evidence="1 2">unnamed2</plasmid>
    </source>
</reference>
<evidence type="ECO:0000313" key="2">
    <source>
        <dbReference type="Proteomes" id="UP000295294"/>
    </source>
</evidence>
<dbReference type="EMBL" id="CP038637">
    <property type="protein sequence ID" value="QBY56069.1"/>
    <property type="molecule type" value="Genomic_DNA"/>
</dbReference>
<sequence length="66" mass="7261">MRELRTPGSVRGVLSNGHSYRDIRGPTDCWGSFARRVCSPDCDPCDALAATARAGRCCPSHRRLIE</sequence>
<geneLocation type="plasmid" evidence="1">
    <name>unnamed2</name>
</geneLocation>
<organism evidence="1 2">
    <name type="scientific">Cupriavidus oxalaticus</name>
    <dbReference type="NCBI Taxonomy" id="96344"/>
    <lineage>
        <taxon>Bacteria</taxon>
        <taxon>Pseudomonadati</taxon>
        <taxon>Pseudomonadota</taxon>
        <taxon>Betaproteobacteria</taxon>
        <taxon>Burkholderiales</taxon>
        <taxon>Burkholderiaceae</taxon>
        <taxon>Cupriavidus</taxon>
    </lineage>
</organism>